<protein>
    <submittedName>
        <fullName evidence="1">Uncharacterized protein</fullName>
    </submittedName>
</protein>
<sequence>MSWDELVAGALVGTARRPPAIPAAEPGSALGDVLAAIDPTDAEGAVLTAGAVLGLYRQAGVRLPADNGPPPPASPPEVRPHCSEAAAYRLDVMLAGRFRPVLEEWLGLVAGSGRLVPPDRLPGLLQTASTSPALRPGAAEVMGERGRWLANLNPVWAWAAGGAEADDAGTWATGSAAARRLLLGRIRATDPGVARELLVSTWATETPEDRAAFLAVLATGLSMDDEPFLEAALDDRRKEVRLAAAGLLWRLPESRLAGRMAERARPLVRISRRRVESILPDSVDEATVRDGVVVKPPAGTGERAWWFHQLVAATPLKTWPDSPDSLVVRADPLLKGAWAAAAARQRDEAWALALLDTDDVDEPALLEAVPHQRAVEVTTERVARLGLTPAVVDLLVHCPPPWGPELSGAAVDRLGVTVRRQGRPDSDAVLLRARLADLGVRLDPSVAGAAAAELADHAPWWSDVVGWFLDLLTFRAEMREELPS</sequence>
<gene>
    <name evidence="1" type="ORF">AVDCRST_MAG10-1913</name>
</gene>
<dbReference type="Pfam" id="PF18944">
    <property type="entry name" value="DUF5691"/>
    <property type="match status" value="1"/>
</dbReference>
<accession>A0A6J4IAW3</accession>
<organism evidence="1">
    <name type="scientific">uncultured Acidimicrobiales bacterium</name>
    <dbReference type="NCBI Taxonomy" id="310071"/>
    <lineage>
        <taxon>Bacteria</taxon>
        <taxon>Bacillati</taxon>
        <taxon>Actinomycetota</taxon>
        <taxon>Acidimicrobiia</taxon>
        <taxon>Acidimicrobiales</taxon>
        <taxon>environmental samples</taxon>
    </lineage>
</organism>
<name>A0A6J4IAW3_9ACTN</name>
<dbReference type="EMBL" id="CADCTB010000119">
    <property type="protein sequence ID" value="CAA9245064.1"/>
    <property type="molecule type" value="Genomic_DNA"/>
</dbReference>
<reference evidence="1" key="1">
    <citation type="submission" date="2020-02" db="EMBL/GenBank/DDBJ databases">
        <authorList>
            <person name="Meier V. D."/>
        </authorList>
    </citation>
    <scope>NUCLEOTIDE SEQUENCE</scope>
    <source>
        <strain evidence="1">AVDCRST_MAG10</strain>
    </source>
</reference>
<dbReference type="AlphaFoldDB" id="A0A6J4IAW3"/>
<evidence type="ECO:0000313" key="1">
    <source>
        <dbReference type="EMBL" id="CAA9245064.1"/>
    </source>
</evidence>
<dbReference type="InterPro" id="IPR043746">
    <property type="entry name" value="DUF5691"/>
</dbReference>
<proteinExistence type="predicted"/>